<accession>A0A6M0K5U9</accession>
<dbReference type="AlphaFoldDB" id="A0A6M0K5U9"/>
<proteinExistence type="predicted"/>
<keyword evidence="1" id="KW-0472">Membrane</keyword>
<feature type="transmembrane region" description="Helical" evidence="1">
    <location>
        <begin position="94"/>
        <end position="112"/>
    </location>
</feature>
<feature type="transmembrane region" description="Helical" evidence="1">
    <location>
        <begin position="29"/>
        <end position="52"/>
    </location>
</feature>
<sequence>MDLPFILLAMLRLAAVAWAIGLSVSLDSTSVWVGCAAIAIPVLGMMTGPAYLKRFGFYLQESGEFSTVTCDTVEDSMPFAIFDKIAHAEWNRLLFAYGVVLCVCGLGIIGYLELRSQVAYGGLGPTPAKALFGILSAEVDNIPVIFAMPTMSSQMSGG</sequence>
<dbReference type="Proteomes" id="UP000483379">
    <property type="component" value="Unassembled WGS sequence"/>
</dbReference>
<dbReference type="EMBL" id="JAAIJQ010000162">
    <property type="protein sequence ID" value="NEV65156.1"/>
    <property type="molecule type" value="Genomic_DNA"/>
</dbReference>
<evidence type="ECO:0000313" key="3">
    <source>
        <dbReference type="Proteomes" id="UP000483379"/>
    </source>
</evidence>
<name>A0A6M0K5U9_9GAMM</name>
<dbReference type="RefSeq" id="WP_164456484.1">
    <property type="nucleotide sequence ID" value="NZ_JAAIJQ010000162.1"/>
</dbReference>
<keyword evidence="3" id="KW-1185">Reference proteome</keyword>
<gene>
    <name evidence="2" type="ORF">G3446_25520</name>
</gene>
<keyword evidence="1" id="KW-1133">Transmembrane helix</keyword>
<organism evidence="2 3">
    <name type="scientific">Thiorhodococcus minor</name>
    <dbReference type="NCBI Taxonomy" id="57489"/>
    <lineage>
        <taxon>Bacteria</taxon>
        <taxon>Pseudomonadati</taxon>
        <taxon>Pseudomonadota</taxon>
        <taxon>Gammaproteobacteria</taxon>
        <taxon>Chromatiales</taxon>
        <taxon>Chromatiaceae</taxon>
        <taxon>Thiorhodococcus</taxon>
    </lineage>
</organism>
<comment type="caution">
    <text evidence="2">The sequence shown here is derived from an EMBL/GenBank/DDBJ whole genome shotgun (WGS) entry which is preliminary data.</text>
</comment>
<protein>
    <submittedName>
        <fullName evidence="2">Uncharacterized protein</fullName>
    </submittedName>
</protein>
<dbReference type="NCBIfam" id="NF038006">
    <property type="entry name" value="NhaD_1"/>
    <property type="match status" value="1"/>
</dbReference>
<keyword evidence="1" id="KW-0812">Transmembrane</keyword>
<evidence type="ECO:0000256" key="1">
    <source>
        <dbReference type="SAM" id="Phobius"/>
    </source>
</evidence>
<evidence type="ECO:0000313" key="2">
    <source>
        <dbReference type="EMBL" id="NEV65156.1"/>
    </source>
</evidence>
<reference evidence="2 3" key="1">
    <citation type="submission" date="2020-02" db="EMBL/GenBank/DDBJ databases">
        <title>Genome sequences of Thiorhodococcus mannitoliphagus and Thiorhodococcus minor, purple sulfur photosynthetic bacteria in the gammaproteobacterial family, Chromatiaceae.</title>
        <authorList>
            <person name="Aviles F.A."/>
            <person name="Meyer T.E."/>
            <person name="Kyndt J.A."/>
        </authorList>
    </citation>
    <scope>NUCLEOTIDE SEQUENCE [LARGE SCALE GENOMIC DNA]</scope>
    <source>
        <strain evidence="2 3">DSM 11518</strain>
    </source>
</reference>